<reference evidence="1 2" key="1">
    <citation type="submission" date="2024-10" db="EMBL/GenBank/DDBJ databases">
        <title>The Natural Products Discovery Center: Release of the First 8490 Sequenced Strains for Exploring Actinobacteria Biosynthetic Diversity.</title>
        <authorList>
            <person name="Kalkreuter E."/>
            <person name="Kautsar S.A."/>
            <person name="Yang D."/>
            <person name="Bader C.D."/>
            <person name="Teijaro C.N."/>
            <person name="Fluegel L."/>
            <person name="Davis C.M."/>
            <person name="Simpson J.R."/>
            <person name="Lauterbach L."/>
            <person name="Steele A.D."/>
            <person name="Gui C."/>
            <person name="Meng S."/>
            <person name="Li G."/>
            <person name="Viehrig K."/>
            <person name="Ye F."/>
            <person name="Su P."/>
            <person name="Kiefer A.F."/>
            <person name="Nichols A."/>
            <person name="Cepeda A.J."/>
            <person name="Yan W."/>
            <person name="Fan B."/>
            <person name="Jiang Y."/>
            <person name="Adhikari A."/>
            <person name="Zheng C.-J."/>
            <person name="Schuster L."/>
            <person name="Cowan T.M."/>
            <person name="Smanski M.J."/>
            <person name="Chevrette M.G."/>
            <person name="De Carvalho L.P.S."/>
            <person name="Shen B."/>
        </authorList>
    </citation>
    <scope>NUCLEOTIDE SEQUENCE [LARGE SCALE GENOMIC DNA]</scope>
    <source>
        <strain evidence="1 2">NPDC053399</strain>
    </source>
</reference>
<dbReference type="Proteomes" id="UP001614394">
    <property type="component" value="Unassembled WGS sequence"/>
</dbReference>
<evidence type="ECO:0000313" key="1">
    <source>
        <dbReference type="EMBL" id="MFI9105182.1"/>
    </source>
</evidence>
<dbReference type="EMBL" id="JBITYG010000011">
    <property type="protein sequence ID" value="MFI9105182.1"/>
    <property type="molecule type" value="Genomic_DNA"/>
</dbReference>
<gene>
    <name evidence="1" type="ORF">ACIGXA_32205</name>
</gene>
<dbReference type="RefSeq" id="WP_399655913.1">
    <property type="nucleotide sequence ID" value="NZ_JBITYG010000011.1"/>
</dbReference>
<sequence>MTDLGYDLGALDAFTGQLTRIKQGLESSHSVIDSFDSDYGDGRVRDAMHAFEKRWRDGRGHVENTAGVLSSMVSEAVKAYTKVDEDLAKQLRDGTKAPQ</sequence>
<organism evidence="1 2">
    <name type="scientific">Streptomyces fildesensis</name>
    <dbReference type="NCBI Taxonomy" id="375757"/>
    <lineage>
        <taxon>Bacteria</taxon>
        <taxon>Bacillati</taxon>
        <taxon>Actinomycetota</taxon>
        <taxon>Actinomycetes</taxon>
        <taxon>Kitasatosporales</taxon>
        <taxon>Streptomycetaceae</taxon>
        <taxon>Streptomyces</taxon>
    </lineage>
</organism>
<proteinExistence type="predicted"/>
<keyword evidence="2" id="KW-1185">Reference proteome</keyword>
<name>A0ABW8CHB5_9ACTN</name>
<comment type="caution">
    <text evidence="1">The sequence shown here is derived from an EMBL/GenBank/DDBJ whole genome shotgun (WGS) entry which is preliminary data.</text>
</comment>
<evidence type="ECO:0000313" key="2">
    <source>
        <dbReference type="Proteomes" id="UP001614394"/>
    </source>
</evidence>
<accession>A0ABW8CHB5</accession>
<protein>
    <submittedName>
        <fullName evidence="1">DUF6507 family protein</fullName>
    </submittedName>
</protein>